<dbReference type="GO" id="GO:0006629">
    <property type="term" value="P:lipid metabolic process"/>
    <property type="evidence" value="ECO:0007669"/>
    <property type="project" value="InterPro"/>
</dbReference>
<keyword evidence="1" id="KW-1133">Transmembrane helix</keyword>
<dbReference type="InterPro" id="IPR017946">
    <property type="entry name" value="PLC-like_Pdiesterase_TIM-brl"/>
</dbReference>
<protein>
    <submittedName>
        <fullName evidence="3">Glycerophosphoryl diester phosphodiesterase</fullName>
        <ecNumber evidence="3">3.1.4.46</ecNumber>
    </submittedName>
</protein>
<dbReference type="Pfam" id="PF10110">
    <property type="entry name" value="GPDPase_memb"/>
    <property type="match status" value="1"/>
</dbReference>
<dbReference type="RefSeq" id="WP_146442400.1">
    <property type="nucleotide sequence ID" value="NZ_SJPR01000001.1"/>
</dbReference>
<dbReference type="Proteomes" id="UP000317421">
    <property type="component" value="Unassembled WGS sequence"/>
</dbReference>
<dbReference type="Gene3D" id="3.20.20.190">
    <property type="entry name" value="Phosphatidylinositol (PI) phosphodiesterase"/>
    <property type="match status" value="1"/>
</dbReference>
<feature type="transmembrane region" description="Helical" evidence="1">
    <location>
        <begin position="268"/>
        <end position="296"/>
    </location>
</feature>
<feature type="transmembrane region" description="Helical" evidence="1">
    <location>
        <begin position="65"/>
        <end position="87"/>
    </location>
</feature>
<feature type="transmembrane region" description="Helical" evidence="1">
    <location>
        <begin position="168"/>
        <end position="188"/>
    </location>
</feature>
<evidence type="ECO:0000313" key="3">
    <source>
        <dbReference type="EMBL" id="TWT99532.1"/>
    </source>
</evidence>
<feature type="transmembrane region" description="Helical" evidence="1">
    <location>
        <begin position="134"/>
        <end position="156"/>
    </location>
</feature>
<name>A0A5C6AHK6_9BACT</name>
<keyword evidence="3" id="KW-0378">Hydrolase</keyword>
<keyword evidence="1" id="KW-0472">Membrane</keyword>
<feature type="transmembrane region" description="Helical" evidence="1">
    <location>
        <begin position="30"/>
        <end position="53"/>
    </location>
</feature>
<gene>
    <name evidence="3" type="primary">ugpQ</name>
    <name evidence="3" type="ORF">Pla108_04740</name>
</gene>
<reference evidence="3 4" key="1">
    <citation type="submission" date="2019-02" db="EMBL/GenBank/DDBJ databases">
        <title>Deep-cultivation of Planctomycetes and their phenomic and genomic characterization uncovers novel biology.</title>
        <authorList>
            <person name="Wiegand S."/>
            <person name="Jogler M."/>
            <person name="Boedeker C."/>
            <person name="Pinto D."/>
            <person name="Vollmers J."/>
            <person name="Rivas-Marin E."/>
            <person name="Kohn T."/>
            <person name="Peeters S.H."/>
            <person name="Heuer A."/>
            <person name="Rast P."/>
            <person name="Oberbeckmann S."/>
            <person name="Bunk B."/>
            <person name="Jeske O."/>
            <person name="Meyerdierks A."/>
            <person name="Storesund J.E."/>
            <person name="Kallscheuer N."/>
            <person name="Luecker S."/>
            <person name="Lage O.M."/>
            <person name="Pohl T."/>
            <person name="Merkel B.J."/>
            <person name="Hornburger P."/>
            <person name="Mueller R.-W."/>
            <person name="Bruemmer F."/>
            <person name="Labrenz M."/>
            <person name="Spormann A.M."/>
            <person name="Op Den Camp H."/>
            <person name="Overmann J."/>
            <person name="Amann R."/>
            <person name="Jetten M.S.M."/>
            <person name="Mascher T."/>
            <person name="Medema M.H."/>
            <person name="Devos D.P."/>
            <person name="Kaster A.-K."/>
            <person name="Ovreas L."/>
            <person name="Rohde M."/>
            <person name="Galperin M.Y."/>
            <person name="Jogler C."/>
        </authorList>
    </citation>
    <scope>NUCLEOTIDE SEQUENCE [LARGE SCALE GENOMIC DNA]</scope>
    <source>
        <strain evidence="3 4">Pla108</strain>
    </source>
</reference>
<keyword evidence="1" id="KW-0812">Transmembrane</keyword>
<dbReference type="GO" id="GO:0008889">
    <property type="term" value="F:glycerophosphodiester phosphodiesterase activity"/>
    <property type="evidence" value="ECO:0007669"/>
    <property type="project" value="UniProtKB-EC"/>
</dbReference>
<sequence>MPPLSSVWTTAGDAWNDCRHRWRSLLLTGVAVRVVSLLLLTPLYAVTLRIAIAGSGRTVLTDQDLLYFVTSPIGLGGLFLVSVAIVAAVALELAAFLVVLSQPSNATSLVAALRTTLARCPRVLRVSARLVIQVIIWIAPAGAVAAATYALLLSQFDINYYLTARPAAFWAAGAIAVCLGVYVAVVGLKLSADWFLALPIALFEGIESPRVPTVSRERMSGSRWEVRGWIIGWLAASLLVSMGVSLLVGATAWLLAPFWPRSLTAVAAGVGLGLAALVAVGVATNLLSTVAFAALLRRLYLRLGGSVDAEVDREALDHQRGVWLTATRLATGVGLALLAAVTIGFVAISSVPIEDDVLVIGHRGSPLSAPGNTLASVRAAIEDGADWVEIDVQETADGEVVVFHDSDFMKAAGVDLKIWDATANRLAAIDLGAGFAPEFAGERVPTFAEVLAECRGKAGVVVELKYYGHDVRLEQRVIEIVEREGMADQTMFMSLYRPGVEKFKSLRPDWRVGQLLSVAVGSKSRLEGDFLAINGSFAKRGLIRSAHRDGREVYAWTVDDPLAMSALISRGVDGVVTNLPAVARSVLAERSGMPPIMRLLVDLADRFKLASPYTPAPLAESP</sequence>
<proteinExistence type="predicted"/>
<feature type="domain" description="GP-PDE" evidence="2">
    <location>
        <begin position="357"/>
        <end position="587"/>
    </location>
</feature>
<feature type="transmembrane region" description="Helical" evidence="1">
    <location>
        <begin position="329"/>
        <end position="348"/>
    </location>
</feature>
<dbReference type="PROSITE" id="PS51704">
    <property type="entry name" value="GP_PDE"/>
    <property type="match status" value="1"/>
</dbReference>
<dbReference type="AlphaFoldDB" id="A0A5C6AHK6"/>
<accession>A0A5C6AHK6</accession>
<organism evidence="3 4">
    <name type="scientific">Botrimarina colliarenosi</name>
    <dbReference type="NCBI Taxonomy" id="2528001"/>
    <lineage>
        <taxon>Bacteria</taxon>
        <taxon>Pseudomonadati</taxon>
        <taxon>Planctomycetota</taxon>
        <taxon>Planctomycetia</taxon>
        <taxon>Pirellulales</taxon>
        <taxon>Lacipirellulaceae</taxon>
        <taxon>Botrimarina</taxon>
    </lineage>
</organism>
<feature type="transmembrane region" description="Helical" evidence="1">
    <location>
        <begin position="228"/>
        <end position="256"/>
    </location>
</feature>
<dbReference type="Pfam" id="PF03009">
    <property type="entry name" value="GDPD"/>
    <property type="match status" value="1"/>
</dbReference>
<dbReference type="EMBL" id="SJPR01000001">
    <property type="protein sequence ID" value="TWT99532.1"/>
    <property type="molecule type" value="Genomic_DNA"/>
</dbReference>
<dbReference type="InterPro" id="IPR030395">
    <property type="entry name" value="GP_PDE_dom"/>
</dbReference>
<evidence type="ECO:0000256" key="1">
    <source>
        <dbReference type="SAM" id="Phobius"/>
    </source>
</evidence>
<dbReference type="SUPFAM" id="SSF51695">
    <property type="entry name" value="PLC-like phosphodiesterases"/>
    <property type="match status" value="1"/>
</dbReference>
<evidence type="ECO:0000313" key="4">
    <source>
        <dbReference type="Proteomes" id="UP000317421"/>
    </source>
</evidence>
<dbReference type="EC" id="3.1.4.46" evidence="3"/>
<dbReference type="OrthoDB" id="238714at2"/>
<dbReference type="PANTHER" id="PTHR46211">
    <property type="entry name" value="GLYCEROPHOSPHORYL DIESTER PHOSPHODIESTERASE"/>
    <property type="match status" value="1"/>
</dbReference>
<keyword evidence="4" id="KW-1185">Reference proteome</keyword>
<evidence type="ECO:0000259" key="2">
    <source>
        <dbReference type="PROSITE" id="PS51704"/>
    </source>
</evidence>
<dbReference type="PANTHER" id="PTHR46211:SF14">
    <property type="entry name" value="GLYCEROPHOSPHODIESTER PHOSPHODIESTERASE"/>
    <property type="match status" value="1"/>
</dbReference>
<feature type="transmembrane region" description="Helical" evidence="1">
    <location>
        <begin position="93"/>
        <end position="113"/>
    </location>
</feature>
<comment type="caution">
    <text evidence="3">The sequence shown here is derived from an EMBL/GenBank/DDBJ whole genome shotgun (WGS) entry which is preliminary data.</text>
</comment>
<dbReference type="InterPro" id="IPR018476">
    <property type="entry name" value="GlyceroP-diester-Pdiesterase_M"/>
</dbReference>